<organism evidence="10 11">
    <name type="scientific">Plasmodiophora brassicae</name>
    <name type="common">Clubroot disease agent</name>
    <dbReference type="NCBI Taxonomy" id="37360"/>
    <lineage>
        <taxon>Eukaryota</taxon>
        <taxon>Sar</taxon>
        <taxon>Rhizaria</taxon>
        <taxon>Endomyxa</taxon>
        <taxon>Phytomyxea</taxon>
        <taxon>Plasmodiophorida</taxon>
        <taxon>Plasmodiophoridae</taxon>
        <taxon>Plasmodiophora</taxon>
    </lineage>
</organism>
<evidence type="ECO:0000256" key="1">
    <source>
        <dbReference type="ARBA" id="ARBA00004682"/>
    </source>
</evidence>
<evidence type="ECO:0000256" key="4">
    <source>
        <dbReference type="ARBA" id="ARBA00023002"/>
    </source>
</evidence>
<dbReference type="Gene3D" id="3.40.50.720">
    <property type="entry name" value="NAD(P)-binding Rossmann-like Domain"/>
    <property type="match status" value="3"/>
</dbReference>
<dbReference type="InterPro" id="IPR036291">
    <property type="entry name" value="NAD(P)-bd_dom_sf"/>
</dbReference>
<dbReference type="Pfam" id="PF03435">
    <property type="entry name" value="Sacchrp_dh_NADP"/>
    <property type="match status" value="1"/>
</dbReference>
<keyword evidence="6" id="KW-0511">Multifunctional enzyme</keyword>
<keyword evidence="4" id="KW-0560">Oxidoreductase</keyword>
<gene>
    <name evidence="10" type="ORF">PLBR_LOCUS9218</name>
</gene>
<dbReference type="InterPro" id="IPR032095">
    <property type="entry name" value="Sacchrp_dh-like_C"/>
</dbReference>
<keyword evidence="3" id="KW-0521">NADP</keyword>
<dbReference type="EMBL" id="OVEO01000020">
    <property type="protein sequence ID" value="SPR02003.1"/>
    <property type="molecule type" value="Genomic_DNA"/>
</dbReference>
<dbReference type="SMART" id="SM01002">
    <property type="entry name" value="AlaDh_PNT_C"/>
    <property type="match status" value="1"/>
</dbReference>
<dbReference type="SMART" id="SM01003">
    <property type="entry name" value="AlaDh_PNT_N"/>
    <property type="match status" value="1"/>
</dbReference>
<dbReference type="InterPro" id="IPR051168">
    <property type="entry name" value="AASS"/>
</dbReference>
<comment type="pathway">
    <text evidence="1">Amino-acid degradation; L-lysine degradation via saccharopine pathway; glutaryl-CoA from L-lysine: step 1/6.</text>
</comment>
<dbReference type="Pfam" id="PF01262">
    <property type="entry name" value="AlaDh_PNT_C"/>
    <property type="match status" value="1"/>
</dbReference>
<dbReference type="Pfam" id="PF05222">
    <property type="entry name" value="AlaDh_PNT_N"/>
    <property type="match status" value="1"/>
</dbReference>
<geneLocation type="mitochondrion" evidence="10"/>
<dbReference type="InterPro" id="IPR007545">
    <property type="entry name" value="LOR/SDH_bifunc_enz_cons_dom"/>
</dbReference>
<feature type="domain" description="Alanine dehydrogenase/pyridine nucleotide transhydrogenase NAD(H)-binding" evidence="8">
    <location>
        <begin position="186"/>
        <end position="371"/>
    </location>
</feature>
<dbReference type="FunFam" id="3.40.50.720:FF:000087">
    <property type="entry name" value="alpha-aminoadipic semialdehyde synthase, mitochondrial"/>
    <property type="match status" value="1"/>
</dbReference>
<dbReference type="CDD" id="cd12189">
    <property type="entry name" value="LKR_SDH_like"/>
    <property type="match status" value="1"/>
</dbReference>
<dbReference type="Gene3D" id="1.10.1870.10">
    <property type="entry name" value="Domain 3, Saccharopine reductase"/>
    <property type="match status" value="1"/>
</dbReference>
<protein>
    <submittedName>
        <fullName evidence="10">Uncharacterized protein</fullName>
    </submittedName>
</protein>
<comment type="pathway">
    <text evidence="2">Amino-acid degradation; L-lysine degradation via saccharopine pathway; glutaryl-CoA from L-lysine: step 2/6.</text>
</comment>
<dbReference type="GO" id="GO:0019878">
    <property type="term" value="P:lysine biosynthetic process via aminoadipic acid"/>
    <property type="evidence" value="ECO:0007669"/>
    <property type="project" value="TreeGrafter"/>
</dbReference>
<dbReference type="Proteomes" id="UP000290189">
    <property type="component" value="Unassembled WGS sequence"/>
</dbReference>
<keyword evidence="5" id="KW-0520">NAD</keyword>
<dbReference type="FunFam" id="3.30.360.10:FF:000008">
    <property type="entry name" value="Alpha-aminoadipic semialdehyde synthase, mitochondrial"/>
    <property type="match status" value="1"/>
</dbReference>
<evidence type="ECO:0000256" key="2">
    <source>
        <dbReference type="ARBA" id="ARBA00004720"/>
    </source>
</evidence>
<dbReference type="Pfam" id="PF16653">
    <property type="entry name" value="Sacchrp_dh_C"/>
    <property type="match status" value="1"/>
</dbReference>
<dbReference type="Pfam" id="PF04455">
    <property type="entry name" value="Saccharop_dh_N"/>
    <property type="match status" value="1"/>
</dbReference>
<accession>A0A3P3YPC4</accession>
<dbReference type="InterPro" id="IPR007886">
    <property type="entry name" value="AlaDH/PNT_N"/>
</dbReference>
<dbReference type="PANTHER" id="PTHR11133:SF22">
    <property type="entry name" value="ALPHA-AMINOADIPIC SEMIALDEHYDE SYNTHASE, MITOCHONDRIAL"/>
    <property type="match status" value="1"/>
</dbReference>
<dbReference type="GO" id="GO:0033512">
    <property type="term" value="P:L-lysine catabolic process to acetyl-CoA via saccharopine"/>
    <property type="evidence" value="ECO:0007669"/>
    <property type="project" value="UniProtKB-UniPathway"/>
</dbReference>
<comment type="similarity">
    <text evidence="7">In the C-terminal section; belongs to the saccharopine dehydrogenase family.</text>
</comment>
<dbReference type="InterPro" id="IPR007698">
    <property type="entry name" value="AlaDH/PNT_NAD(H)-bd"/>
</dbReference>
<evidence type="ECO:0000256" key="5">
    <source>
        <dbReference type="ARBA" id="ARBA00023027"/>
    </source>
</evidence>
<evidence type="ECO:0000259" key="9">
    <source>
        <dbReference type="SMART" id="SM01003"/>
    </source>
</evidence>
<dbReference type="SUPFAM" id="SSF51735">
    <property type="entry name" value="NAD(P)-binding Rossmann-fold domains"/>
    <property type="match status" value="1"/>
</dbReference>
<evidence type="ECO:0000256" key="6">
    <source>
        <dbReference type="ARBA" id="ARBA00023268"/>
    </source>
</evidence>
<dbReference type="Gene3D" id="3.30.70.2690">
    <property type="entry name" value="LOR/SDH bifunctional enzyme, conserved domain"/>
    <property type="match status" value="1"/>
</dbReference>
<proteinExistence type="inferred from homology"/>
<evidence type="ECO:0000256" key="3">
    <source>
        <dbReference type="ARBA" id="ARBA00022857"/>
    </source>
</evidence>
<keyword evidence="10" id="KW-0496">Mitochondrion</keyword>
<dbReference type="GO" id="GO:0005737">
    <property type="term" value="C:cytoplasm"/>
    <property type="evidence" value="ECO:0007669"/>
    <property type="project" value="TreeGrafter"/>
</dbReference>
<dbReference type="PANTHER" id="PTHR11133">
    <property type="entry name" value="SACCHAROPINE DEHYDROGENASE"/>
    <property type="match status" value="1"/>
</dbReference>
<evidence type="ECO:0000259" key="8">
    <source>
        <dbReference type="SMART" id="SM01002"/>
    </source>
</evidence>
<reference evidence="10 11" key="1">
    <citation type="submission" date="2018-03" db="EMBL/GenBank/DDBJ databases">
        <authorList>
            <person name="Fogelqvist J."/>
        </authorList>
    </citation>
    <scope>NUCLEOTIDE SEQUENCE [LARGE SCALE GENOMIC DNA]</scope>
</reference>
<evidence type="ECO:0000256" key="7">
    <source>
        <dbReference type="ARBA" id="ARBA00025744"/>
    </source>
</evidence>
<dbReference type="AlphaFoldDB" id="A0A3P3YPC4"/>
<sequence length="1007" mass="108556">MTRHGRRPCIGILREVKNQWERRAPLIPKDVAALVASGIDVLVQPSERRVFKDVEYREAGAVITNDLTAANTIFGVKEVPADNLIPGRNYVIFSHVIKAQPDNMPFLDACLAKNVRLFDYECIRDPATSTRLVAFGRFAGNAGMIDILRGCGHRFLTMGMSTPFLAMPSAYMHASLDQAKENVVAAGREVARVGLPKALTPLTFAFTGAGNVTQGAMDIFKLLPHEYVDVDDLAHLRARGNADPHKVYGVHLKTSDLVAPVEPGATFDREHYYENPHLYRPMFHERVLPNITVLVNGIYWDHRFPRLLTAEQLKDSPTRNLAAIADISCDIGGSIQFLEKATTIDDPFVVYNPSSGTTTTDLNDDGVLLLAVDNLPAELPREASGHFSSALVDFASVLSTCAADQPFDECALPDELRAACITSNGALCHEYDYISELRRSMESSRPPKPHASAVLSITGHLFDTGLINRVLDVIELCGGGLTIHQMAVDSNRPRMSRKSNAVVEISGHDSEHIAAMSARVTQLAESLPSAEAVVTALPSNGRAASSRAPAMPASIPAVKKRVVLLGSGLVAGPCVDVLTSYDDIELVIGSDNLQQAEALARRSKRSRVAAVQIDADDFERDIRKLVQGGAAVISLLPAHLHAKVARLCIDVRTDMITASYVSPELAKLHTAAQEAGIVVLNECGLDPGLDHMSAMKMIDEIKGTGGSVVSFESTCGGLPAPEAADNPFMYKFSWSPRGALLAALNAAVYRQNGEVIAVEGKDLLRASRPLHLSPALRLEHTPNRNSLIYESEYGVEESVQSFYRGTIRYAGYSSLLYCMAQLGLLSSEARADLDGTWPALLSRLTASADLASFLESRGVSADDAGRCVSALRWLGMLDSGARVDARDGTVLDAFVAVLRPRLSFGPNERDLVILQHRLSVAPHGGTTSPVTKVSTLVQYGNPFGDSAMAQTVGVTAALAARLVLDGGVAKRGVVKPTTPDVYNPVLDMAADRGIRFVETTTAARHNL</sequence>
<dbReference type="Gene3D" id="3.30.360.10">
    <property type="entry name" value="Dihydrodipicolinate Reductase, domain 2"/>
    <property type="match status" value="1"/>
</dbReference>
<dbReference type="GO" id="GO:0004753">
    <property type="term" value="F:saccharopine dehydrogenase activity"/>
    <property type="evidence" value="ECO:0007669"/>
    <property type="project" value="TreeGrafter"/>
</dbReference>
<evidence type="ECO:0000313" key="10">
    <source>
        <dbReference type="EMBL" id="SPR02003.1"/>
    </source>
</evidence>
<dbReference type="SUPFAM" id="SSF55347">
    <property type="entry name" value="Glyceraldehyde-3-phosphate dehydrogenase-like, C-terminal domain"/>
    <property type="match status" value="1"/>
</dbReference>
<dbReference type="InterPro" id="IPR005097">
    <property type="entry name" value="Sacchrp_dh_NADP-bd"/>
</dbReference>
<dbReference type="InterPro" id="IPR043009">
    <property type="entry name" value="LOR/SDH_bifunc_enz_cons_dom_sf"/>
</dbReference>
<dbReference type="SUPFAM" id="SSF52283">
    <property type="entry name" value="Formate/glycerate dehydrogenase catalytic domain-like"/>
    <property type="match status" value="1"/>
</dbReference>
<name>A0A3P3YPC4_PLABS</name>
<feature type="domain" description="Alanine dehydrogenase/pyridine nucleotide transhydrogenase N-terminal" evidence="9">
    <location>
        <begin position="11"/>
        <end position="142"/>
    </location>
</feature>
<evidence type="ECO:0000313" key="11">
    <source>
        <dbReference type="Proteomes" id="UP000290189"/>
    </source>
</evidence>
<dbReference type="UniPathway" id="UPA00868">
    <property type="reaction ID" value="UER00835"/>
</dbReference>